<dbReference type="PANTHER" id="PTHR23232">
    <property type="entry name" value="KRAB DOMAIN C2H2 ZINC FINGER"/>
    <property type="match status" value="1"/>
</dbReference>
<protein>
    <recommendedName>
        <fullName evidence="1">KRAB domain-containing protein</fullName>
    </recommendedName>
</protein>
<dbReference type="PANTHER" id="PTHR23232:SF156">
    <property type="entry name" value="KRAB DOMAIN-CONTAINING PROTEIN"/>
    <property type="match status" value="1"/>
</dbReference>
<keyword evidence="3" id="KW-1185">Reference proteome</keyword>
<dbReference type="InterPro" id="IPR036051">
    <property type="entry name" value="KRAB_dom_sf"/>
</dbReference>
<accession>A0A8D0KMF5</accession>
<name>A0A8D0KMF5_SALMN</name>
<dbReference type="AlphaFoldDB" id="A0A8D0KMF5"/>
<evidence type="ECO:0000259" key="1">
    <source>
        <dbReference type="PROSITE" id="PS50805"/>
    </source>
</evidence>
<organism evidence="2 3">
    <name type="scientific">Salvator merianae</name>
    <name type="common">Argentine black and white tegu</name>
    <name type="synonym">Tupinambis merianae</name>
    <dbReference type="NCBI Taxonomy" id="96440"/>
    <lineage>
        <taxon>Eukaryota</taxon>
        <taxon>Metazoa</taxon>
        <taxon>Chordata</taxon>
        <taxon>Craniata</taxon>
        <taxon>Vertebrata</taxon>
        <taxon>Euteleostomi</taxon>
        <taxon>Lepidosauria</taxon>
        <taxon>Squamata</taxon>
        <taxon>Bifurcata</taxon>
        <taxon>Unidentata</taxon>
        <taxon>Episquamata</taxon>
        <taxon>Laterata</taxon>
        <taxon>Teiioidea</taxon>
        <taxon>Teiidae</taxon>
        <taxon>Salvator</taxon>
    </lineage>
</organism>
<dbReference type="OMA" id="HIIALQY"/>
<evidence type="ECO:0000313" key="2">
    <source>
        <dbReference type="Ensembl" id="ENSSMRP00000026670.1"/>
    </source>
</evidence>
<dbReference type="GeneTree" id="ENSGT00960000189292"/>
<dbReference type="SUPFAM" id="SSF109640">
    <property type="entry name" value="KRAB domain (Kruppel-associated box)"/>
    <property type="match status" value="1"/>
</dbReference>
<dbReference type="SMART" id="SM00349">
    <property type="entry name" value="KRAB"/>
    <property type="match status" value="1"/>
</dbReference>
<reference evidence="2" key="2">
    <citation type="submission" date="2025-09" db="UniProtKB">
        <authorList>
            <consortium name="Ensembl"/>
        </authorList>
    </citation>
    <scope>IDENTIFICATION</scope>
</reference>
<evidence type="ECO:0000313" key="3">
    <source>
        <dbReference type="Proteomes" id="UP000694421"/>
    </source>
</evidence>
<dbReference type="Pfam" id="PF01352">
    <property type="entry name" value="KRAB"/>
    <property type="match status" value="1"/>
</dbReference>
<feature type="domain" description="KRAB" evidence="1">
    <location>
        <begin position="5"/>
        <end position="84"/>
    </location>
</feature>
<dbReference type="Gene3D" id="6.10.140.140">
    <property type="match status" value="1"/>
</dbReference>
<dbReference type="InterPro" id="IPR050169">
    <property type="entry name" value="Krueppel_C2H2_ZnF"/>
</dbReference>
<proteinExistence type="predicted"/>
<dbReference type="Proteomes" id="UP000694421">
    <property type="component" value="Unplaced"/>
</dbReference>
<dbReference type="CDD" id="cd07765">
    <property type="entry name" value="KRAB_A-box"/>
    <property type="match status" value="1"/>
</dbReference>
<reference evidence="2" key="1">
    <citation type="submission" date="2025-08" db="UniProtKB">
        <authorList>
            <consortium name="Ensembl"/>
        </authorList>
    </citation>
    <scope>IDENTIFICATION</scope>
</reference>
<dbReference type="PROSITE" id="PS50805">
    <property type="entry name" value="KRAB"/>
    <property type="match status" value="1"/>
</dbReference>
<dbReference type="InterPro" id="IPR001909">
    <property type="entry name" value="KRAB"/>
</dbReference>
<dbReference type="GO" id="GO:0006355">
    <property type="term" value="P:regulation of DNA-templated transcription"/>
    <property type="evidence" value="ECO:0007669"/>
    <property type="project" value="InterPro"/>
</dbReference>
<sequence>MDSQVTFEEVAVCITEEEWALLDPSQRALHKEVMEENYASLAFVGHAEVFCFAQGTQWHSRDLNAGRPKFYALKISHHFLSFSR</sequence>
<dbReference type="Ensembl" id="ENSSMRT00000031161.1">
    <property type="protein sequence ID" value="ENSSMRP00000026670.1"/>
    <property type="gene ID" value="ENSSMRG00000020602.1"/>
</dbReference>